<dbReference type="RefSeq" id="WP_140962671.1">
    <property type="nucleotide sequence ID" value="NZ_VEVQ02000007.1"/>
</dbReference>
<gene>
    <name evidence="2" type="ORF">FIA58_011675</name>
</gene>
<dbReference type="Proteomes" id="UP000817854">
    <property type="component" value="Unassembled WGS sequence"/>
</dbReference>
<keyword evidence="3" id="KW-1185">Reference proteome</keyword>
<keyword evidence="1" id="KW-1133">Transmembrane helix</keyword>
<reference evidence="2 3" key="3">
    <citation type="submission" date="2020-02" db="EMBL/GenBank/DDBJ databases">
        <title>Flavobacterium profundi sp. nov., isolated from a deep-sea seamount.</title>
        <authorList>
            <person name="Zhang D.-C."/>
        </authorList>
    </citation>
    <scope>NUCLEOTIDE SEQUENCE [LARGE SCALE GENOMIC DNA]</scope>
    <source>
        <strain evidence="2 3">EC11</strain>
    </source>
</reference>
<name>A0ABX0IR76_9FLAO</name>
<evidence type="ECO:0000313" key="2">
    <source>
        <dbReference type="EMBL" id="NHN26339.1"/>
    </source>
</evidence>
<protein>
    <recommendedName>
        <fullName evidence="4">Lipoprotein</fullName>
    </recommendedName>
</protein>
<evidence type="ECO:0008006" key="4">
    <source>
        <dbReference type="Google" id="ProtNLM"/>
    </source>
</evidence>
<evidence type="ECO:0000313" key="3">
    <source>
        <dbReference type="Proteomes" id="UP000817854"/>
    </source>
</evidence>
<organism evidence="2 3">
    <name type="scientific">Flavobacterium jejuense</name>
    <dbReference type="NCBI Taxonomy" id="1544455"/>
    <lineage>
        <taxon>Bacteria</taxon>
        <taxon>Pseudomonadati</taxon>
        <taxon>Bacteroidota</taxon>
        <taxon>Flavobacteriia</taxon>
        <taxon>Flavobacteriales</taxon>
        <taxon>Flavobacteriaceae</taxon>
        <taxon>Flavobacterium</taxon>
    </lineage>
</organism>
<proteinExistence type="predicted"/>
<dbReference type="EMBL" id="VEVQ02000007">
    <property type="protein sequence ID" value="NHN26339.1"/>
    <property type="molecule type" value="Genomic_DNA"/>
</dbReference>
<reference evidence="2 3" key="2">
    <citation type="submission" date="2019-05" db="EMBL/GenBank/DDBJ databases">
        <authorList>
            <person name="Lianzixin W."/>
        </authorList>
    </citation>
    <scope>NUCLEOTIDE SEQUENCE [LARGE SCALE GENOMIC DNA]</scope>
    <source>
        <strain evidence="2 3">EC11</strain>
    </source>
</reference>
<evidence type="ECO:0000256" key="1">
    <source>
        <dbReference type="SAM" id="Phobius"/>
    </source>
</evidence>
<dbReference type="PROSITE" id="PS51257">
    <property type="entry name" value="PROKAR_LIPOPROTEIN"/>
    <property type="match status" value="1"/>
</dbReference>
<keyword evidence="1" id="KW-0472">Membrane</keyword>
<keyword evidence="1" id="KW-0812">Transmembrane</keyword>
<accession>A0ABX0IR76</accession>
<feature type="transmembrane region" description="Helical" evidence="1">
    <location>
        <begin position="6"/>
        <end position="31"/>
    </location>
</feature>
<reference evidence="3" key="1">
    <citation type="submission" date="2019-05" db="EMBL/GenBank/DDBJ databases">
        <title>Flavobacterium profundi sp. nov., isolated from a deep-sea seamount.</title>
        <authorList>
            <person name="Zhang D.-C."/>
        </authorList>
    </citation>
    <scope>NUCLEOTIDE SEQUENCE [LARGE SCALE GENOMIC DNA]</scope>
    <source>
        <strain evidence="3">EC11</strain>
    </source>
</reference>
<comment type="caution">
    <text evidence="2">The sequence shown here is derived from an EMBL/GenBank/DDBJ whole genome shotgun (WGS) entry which is preliminary data.</text>
</comment>
<sequence length="183" mass="21963">MSIFKIDALFLIVKLFYFILVSIFFSSCSIFRTDARKDKLLKRDEPILIEKTEKLVQADQENRNLSKLYKKKNLNNMLNMDSISYLHWKDSIRALQQKIDYNNTIELIKLTKKYGYPDNSRISKSYSTWLVFQHCPVKLKKRVKKILIKENKKGRFKSEATLKLLMWHLNGRKMEFFNEIKKK</sequence>